<proteinExistence type="predicted"/>
<name>A0ACD3ZKZ8_FUSSC</name>
<gene>
    <name evidence="1" type="ORF">LCI18_012815</name>
</gene>
<accession>A0ACD3ZKZ8</accession>
<evidence type="ECO:0000313" key="1">
    <source>
        <dbReference type="EMBL" id="UPL01881.1"/>
    </source>
</evidence>
<sequence length="110" mass="11891">MQMAVSHRNSMISRFLAPACEPRAHFVLCNLDRPEVAHARQSGPNHPCPSPCSILGPSHSPIAVTFRQGMGPFRKSAARKSPSRRCNRLFPVSFPCASSPNVAVSPPCPS</sequence>
<organism evidence="1 2">
    <name type="scientific">Fusarium solani subsp. cucurbitae</name>
    <name type="common">Neocosmosporum cucurbitae</name>
    <dbReference type="NCBI Taxonomy" id="2747967"/>
    <lineage>
        <taxon>Eukaryota</taxon>
        <taxon>Fungi</taxon>
        <taxon>Dikarya</taxon>
        <taxon>Ascomycota</taxon>
        <taxon>Pezizomycotina</taxon>
        <taxon>Sordariomycetes</taxon>
        <taxon>Hypocreomycetidae</taxon>
        <taxon>Hypocreales</taxon>
        <taxon>Nectriaceae</taxon>
        <taxon>Fusarium</taxon>
        <taxon>Fusarium solani species complex</taxon>
    </lineage>
</organism>
<keyword evidence="2" id="KW-1185">Reference proteome</keyword>
<evidence type="ECO:0000313" key="2">
    <source>
        <dbReference type="Proteomes" id="UP000830768"/>
    </source>
</evidence>
<dbReference type="Proteomes" id="UP000830768">
    <property type="component" value="Chromosome 11"/>
</dbReference>
<protein>
    <submittedName>
        <fullName evidence="1">Uncharacterized protein</fullName>
    </submittedName>
</protein>
<dbReference type="EMBL" id="CP090039">
    <property type="protein sequence ID" value="UPL01881.1"/>
    <property type="molecule type" value="Genomic_DNA"/>
</dbReference>
<reference evidence="1" key="1">
    <citation type="submission" date="2021-11" db="EMBL/GenBank/DDBJ databases">
        <title>Fusarium solani-melongenae Genome sequencing and assembly.</title>
        <authorList>
            <person name="Xie S."/>
            <person name="Huang L."/>
            <person name="Zhang X."/>
        </authorList>
    </citation>
    <scope>NUCLEOTIDE SEQUENCE</scope>
    <source>
        <strain evidence="1">CRI 24-3</strain>
    </source>
</reference>